<comment type="caution">
    <text evidence="2">The sequence shown here is derived from an EMBL/GenBank/DDBJ whole genome shotgun (WGS) entry which is preliminary data.</text>
</comment>
<dbReference type="EMBL" id="AJWZ01004957">
    <property type="protein sequence ID" value="EKC63928.1"/>
    <property type="molecule type" value="Genomic_DNA"/>
</dbReference>
<accession>K1T218</accession>
<dbReference type="InterPro" id="IPR003961">
    <property type="entry name" value="FN3_dom"/>
</dbReference>
<dbReference type="Gene3D" id="2.60.40.10">
    <property type="entry name" value="Immunoglobulins"/>
    <property type="match status" value="2"/>
</dbReference>
<gene>
    <name evidence="2" type="ORF">OBE_07206</name>
</gene>
<name>K1T218_9ZZZZ</name>
<organism evidence="2">
    <name type="scientific">human gut metagenome</name>
    <dbReference type="NCBI Taxonomy" id="408170"/>
    <lineage>
        <taxon>unclassified sequences</taxon>
        <taxon>metagenomes</taxon>
        <taxon>organismal metagenomes</taxon>
    </lineage>
</organism>
<dbReference type="InterPro" id="IPR036116">
    <property type="entry name" value="FN3_sf"/>
</dbReference>
<dbReference type="PROSITE" id="PS50853">
    <property type="entry name" value="FN3"/>
    <property type="match status" value="1"/>
</dbReference>
<dbReference type="Gene3D" id="2.170.130.30">
    <property type="match status" value="1"/>
</dbReference>
<feature type="domain" description="Fibronectin type-III" evidence="1">
    <location>
        <begin position="211"/>
        <end position="297"/>
    </location>
</feature>
<dbReference type="AlphaFoldDB" id="K1T218"/>
<reference evidence="2" key="1">
    <citation type="journal article" date="2013" name="Environ. Microbiol.">
        <title>Microbiota from the distal guts of lean and obese adolescents exhibit partial functional redundancy besides clear differences in community structure.</title>
        <authorList>
            <person name="Ferrer M."/>
            <person name="Ruiz A."/>
            <person name="Lanza F."/>
            <person name="Haange S.B."/>
            <person name="Oberbach A."/>
            <person name="Till H."/>
            <person name="Bargiela R."/>
            <person name="Campoy C."/>
            <person name="Segura M.T."/>
            <person name="Richter M."/>
            <person name="von Bergen M."/>
            <person name="Seifert J."/>
            <person name="Suarez A."/>
        </authorList>
    </citation>
    <scope>NUCLEOTIDE SEQUENCE</scope>
</reference>
<evidence type="ECO:0000259" key="1">
    <source>
        <dbReference type="PROSITE" id="PS50853"/>
    </source>
</evidence>
<sequence length="368" mass="40579">MDTKIPAMDAETENKQLAAEVTEKIASIGKVTKDSEAAIKEARAAYDSLTATQKSLVTNFDVLEEAELQLDIIKGNVIQTKFTLVGDDVHGTNAHKSYTNWINDITVTVKNGATVSDVIAKALKDNGYSSEGTTNYISAIKTPSGITLGEFDNGPRSGWMYAVNGKAPNVGIADYKVKAGDTIKFYYVDDYTKDDTPTIDASGDTHTKKLSPATVKVAKTAYNIVKLTWTKADNATKYQVYRKVGKNSKFVNIATTTSLKYTDKKVKTGKKYYYKVVAVNEKGETVDSKTVKATPKAKKLKVKAKKKAGRTVLSWKKVKGATGYKVYRSTKKNGKYKKVKTITKKSLATFKAKKSNKKYYYKVVAYKK</sequence>
<dbReference type="Pfam" id="PF14478">
    <property type="entry name" value="DUF4430"/>
    <property type="match status" value="1"/>
</dbReference>
<proteinExistence type="predicted"/>
<dbReference type="InterPro" id="IPR013783">
    <property type="entry name" value="Ig-like_fold"/>
</dbReference>
<evidence type="ECO:0000313" key="2">
    <source>
        <dbReference type="EMBL" id="EKC63928.1"/>
    </source>
</evidence>
<dbReference type="SUPFAM" id="SSF49265">
    <property type="entry name" value="Fibronectin type III"/>
    <property type="match status" value="2"/>
</dbReference>
<protein>
    <recommendedName>
        <fullName evidence="1">Fibronectin type-III domain-containing protein</fullName>
    </recommendedName>
</protein>
<dbReference type="InterPro" id="IPR027954">
    <property type="entry name" value="Transcobalamin-like_C"/>
</dbReference>
<dbReference type="CDD" id="cd00063">
    <property type="entry name" value="FN3"/>
    <property type="match status" value="1"/>
</dbReference>